<dbReference type="Proteomes" id="UP000277921">
    <property type="component" value="Unassembled WGS sequence"/>
</dbReference>
<dbReference type="EMBL" id="QTQV01000001">
    <property type="protein sequence ID" value="RQT21845.1"/>
    <property type="molecule type" value="Genomic_DNA"/>
</dbReference>
<comment type="caution">
    <text evidence="1">The sequence shown here is derived from an EMBL/GenBank/DDBJ whole genome shotgun (WGS) entry which is preliminary data.</text>
</comment>
<evidence type="ECO:0000313" key="2">
    <source>
        <dbReference type="Proteomes" id="UP000277921"/>
    </source>
</evidence>
<organism evidence="1 2">
    <name type="scientific">Burkholderia contaminans</name>
    <dbReference type="NCBI Taxonomy" id="488447"/>
    <lineage>
        <taxon>Bacteria</taxon>
        <taxon>Pseudomonadati</taxon>
        <taxon>Pseudomonadota</taxon>
        <taxon>Betaproteobacteria</taxon>
        <taxon>Burkholderiales</taxon>
        <taxon>Burkholderiaceae</taxon>
        <taxon>Burkholderia</taxon>
        <taxon>Burkholderia cepacia complex</taxon>
    </lineage>
</organism>
<dbReference type="AlphaFoldDB" id="A0A3N8QDV1"/>
<gene>
    <name evidence="1" type="ORF">DF051_02835</name>
</gene>
<reference evidence="1 2" key="1">
    <citation type="submission" date="2018-08" db="EMBL/GenBank/DDBJ databases">
        <title>Comparative analysis of Burkholderia isolates from Puerto Rico.</title>
        <authorList>
            <person name="Hall C."/>
            <person name="Sahl J."/>
            <person name="Wagner D."/>
        </authorList>
    </citation>
    <scope>NUCLEOTIDE SEQUENCE [LARGE SCALE GENOMIC DNA]</scope>
    <source>
        <strain evidence="1 2">Bp9025</strain>
    </source>
</reference>
<name>A0A3N8QDV1_9BURK</name>
<proteinExistence type="predicted"/>
<protein>
    <submittedName>
        <fullName evidence="1">Uncharacterized protein</fullName>
    </submittedName>
</protein>
<sequence length="116" mass="12867">MRACKNPPPFTFANVRTALRPGTVYSAQAISLKFGVSVDAVQSMMVGAIMLGNIKQRPSSRGFRVGYWIPECEPRSIAGRRIGPLARLHGIGELTGYTESLRRFHDLCMAIPRFRS</sequence>
<evidence type="ECO:0000313" key="1">
    <source>
        <dbReference type="EMBL" id="RQT21845.1"/>
    </source>
</evidence>
<accession>A0A3N8QDV1</accession>